<dbReference type="InterPro" id="IPR051269">
    <property type="entry name" value="Fe-S_cluster_ET"/>
</dbReference>
<dbReference type="InterPro" id="IPR017896">
    <property type="entry name" value="4Fe4S_Fe-S-bd"/>
</dbReference>
<keyword evidence="2 6" id="KW-0479">Metal-binding</keyword>
<evidence type="ECO:0000313" key="8">
    <source>
        <dbReference type="EMBL" id="VGO13238.1"/>
    </source>
</evidence>
<dbReference type="RefSeq" id="WP_136078826.1">
    <property type="nucleotide sequence ID" value="NZ_CAAHFG010000001.1"/>
</dbReference>
<dbReference type="GO" id="GO:0009055">
    <property type="term" value="F:electron transfer activity"/>
    <property type="evidence" value="ECO:0007669"/>
    <property type="project" value="UniProtKB-UniRule"/>
</dbReference>
<dbReference type="PROSITE" id="PS51379">
    <property type="entry name" value="4FE4S_FER_2"/>
    <property type="match status" value="1"/>
</dbReference>
<evidence type="ECO:0000256" key="2">
    <source>
        <dbReference type="ARBA" id="ARBA00022723"/>
    </source>
</evidence>
<dbReference type="AlphaFoldDB" id="A0A6C2TZT7"/>
<keyword evidence="5 6" id="KW-0411">Iron-sulfur</keyword>
<evidence type="ECO:0000256" key="3">
    <source>
        <dbReference type="ARBA" id="ARBA00022982"/>
    </source>
</evidence>
<keyword evidence="4 6" id="KW-0408">Iron</keyword>
<keyword evidence="1 6" id="KW-0813">Transport</keyword>
<organism evidence="8 9">
    <name type="scientific">Pontiella desulfatans</name>
    <dbReference type="NCBI Taxonomy" id="2750659"/>
    <lineage>
        <taxon>Bacteria</taxon>
        <taxon>Pseudomonadati</taxon>
        <taxon>Kiritimatiellota</taxon>
        <taxon>Kiritimatiellia</taxon>
        <taxon>Kiritimatiellales</taxon>
        <taxon>Pontiellaceae</taxon>
        <taxon>Pontiella</taxon>
    </lineage>
</organism>
<dbReference type="Proteomes" id="UP000366872">
    <property type="component" value="Unassembled WGS sequence"/>
</dbReference>
<accession>A0A6C2TZT7</accession>
<evidence type="ECO:0000256" key="1">
    <source>
        <dbReference type="ARBA" id="ARBA00022448"/>
    </source>
</evidence>
<reference evidence="8 9" key="1">
    <citation type="submission" date="2019-04" db="EMBL/GenBank/DDBJ databases">
        <authorList>
            <person name="Van Vliet M D."/>
        </authorList>
    </citation>
    <scope>NUCLEOTIDE SEQUENCE [LARGE SCALE GENOMIC DNA]</scope>
    <source>
        <strain evidence="8 9">F1</strain>
    </source>
</reference>
<sequence>MKFTVDKDLCVGCEACNGIAPEVFEFPDGYSKVKIDPVPEALQESALKAEANCPAQAISHQE</sequence>
<gene>
    <name evidence="8" type="ORF">PDESU_01794</name>
</gene>
<proteinExistence type="predicted"/>
<dbReference type="PANTHER" id="PTHR36923">
    <property type="entry name" value="FERREDOXIN"/>
    <property type="match status" value="1"/>
</dbReference>
<dbReference type="SUPFAM" id="SSF54862">
    <property type="entry name" value="4Fe-4S ferredoxins"/>
    <property type="match status" value="1"/>
</dbReference>
<comment type="function">
    <text evidence="6">Ferredoxins are iron-sulfur proteins that transfer electrons in a wide variety of metabolic reactions.</text>
</comment>
<evidence type="ECO:0000256" key="4">
    <source>
        <dbReference type="ARBA" id="ARBA00023004"/>
    </source>
</evidence>
<dbReference type="Gene3D" id="3.30.70.20">
    <property type="match status" value="1"/>
</dbReference>
<dbReference type="PRINTS" id="PR00352">
    <property type="entry name" value="3FE4SFRDOXIN"/>
</dbReference>
<dbReference type="EMBL" id="CAAHFG010000001">
    <property type="protein sequence ID" value="VGO13238.1"/>
    <property type="molecule type" value="Genomic_DNA"/>
</dbReference>
<dbReference type="InterPro" id="IPR001080">
    <property type="entry name" value="3Fe4S_ferredoxin"/>
</dbReference>
<evidence type="ECO:0000259" key="7">
    <source>
        <dbReference type="PROSITE" id="PS51379"/>
    </source>
</evidence>
<dbReference type="GO" id="GO:0005506">
    <property type="term" value="F:iron ion binding"/>
    <property type="evidence" value="ECO:0007669"/>
    <property type="project" value="UniProtKB-UniRule"/>
</dbReference>
<feature type="domain" description="4Fe-4S ferredoxin-type" evidence="7">
    <location>
        <begin position="1"/>
        <end position="29"/>
    </location>
</feature>
<dbReference type="Pfam" id="PF13370">
    <property type="entry name" value="Fer4_13"/>
    <property type="match status" value="1"/>
</dbReference>
<evidence type="ECO:0000313" key="9">
    <source>
        <dbReference type="Proteomes" id="UP000366872"/>
    </source>
</evidence>
<protein>
    <recommendedName>
        <fullName evidence="6">Ferredoxin</fullName>
    </recommendedName>
</protein>
<dbReference type="GO" id="GO:0051536">
    <property type="term" value="F:iron-sulfur cluster binding"/>
    <property type="evidence" value="ECO:0007669"/>
    <property type="project" value="UniProtKB-KW"/>
</dbReference>
<evidence type="ECO:0000256" key="5">
    <source>
        <dbReference type="ARBA" id="ARBA00023014"/>
    </source>
</evidence>
<keyword evidence="3 6" id="KW-0249">Electron transport</keyword>
<name>A0A6C2TZT7_PONDE</name>
<dbReference type="PANTHER" id="PTHR36923:SF3">
    <property type="entry name" value="FERREDOXIN"/>
    <property type="match status" value="1"/>
</dbReference>
<keyword evidence="9" id="KW-1185">Reference proteome</keyword>
<evidence type="ECO:0000256" key="6">
    <source>
        <dbReference type="RuleBase" id="RU368020"/>
    </source>
</evidence>